<comment type="catalytic activity">
    <reaction evidence="12 13">
        <text>tRNA(Phe) + L-phenylalanine + ATP = L-phenylalanyl-tRNA(Phe) + AMP + diphosphate + H(+)</text>
        <dbReference type="Rhea" id="RHEA:19413"/>
        <dbReference type="Rhea" id="RHEA-COMP:9668"/>
        <dbReference type="Rhea" id="RHEA-COMP:9699"/>
        <dbReference type="ChEBI" id="CHEBI:15378"/>
        <dbReference type="ChEBI" id="CHEBI:30616"/>
        <dbReference type="ChEBI" id="CHEBI:33019"/>
        <dbReference type="ChEBI" id="CHEBI:58095"/>
        <dbReference type="ChEBI" id="CHEBI:78442"/>
        <dbReference type="ChEBI" id="CHEBI:78531"/>
        <dbReference type="ChEBI" id="CHEBI:456215"/>
        <dbReference type="EC" id="6.1.1.20"/>
    </reaction>
</comment>
<comment type="similarity">
    <text evidence="2 13">Belongs to the class-II aminoacyl-tRNA synthetase family. Phe-tRNA synthetase alpha subunit type 1 subfamily.</text>
</comment>
<evidence type="ECO:0000256" key="4">
    <source>
        <dbReference type="ARBA" id="ARBA00022490"/>
    </source>
</evidence>
<dbReference type="PANTHER" id="PTHR11538:SF41">
    <property type="entry name" value="PHENYLALANINE--TRNA LIGASE, MITOCHONDRIAL"/>
    <property type="match status" value="1"/>
</dbReference>
<dbReference type="InterPro" id="IPR004188">
    <property type="entry name" value="Phe-tRNA_ligase_II_N"/>
</dbReference>
<evidence type="ECO:0000256" key="3">
    <source>
        <dbReference type="ARBA" id="ARBA00011209"/>
    </source>
</evidence>
<accession>A0A173LIW9</accession>
<comment type="subunit">
    <text evidence="3 13">Tetramer of two alpha and two beta subunits.</text>
</comment>
<dbReference type="HAMAP" id="MF_00281">
    <property type="entry name" value="Phe_tRNA_synth_alpha1"/>
    <property type="match status" value="1"/>
</dbReference>
<dbReference type="CDD" id="cd00496">
    <property type="entry name" value="PheRS_alpha_core"/>
    <property type="match status" value="1"/>
</dbReference>
<comment type="cofactor">
    <cofactor evidence="13">
        <name>Mg(2+)</name>
        <dbReference type="ChEBI" id="CHEBI:18420"/>
    </cofactor>
    <text evidence="13">Binds 2 magnesium ions per tetramer.</text>
</comment>
<evidence type="ECO:0000256" key="6">
    <source>
        <dbReference type="ARBA" id="ARBA00022723"/>
    </source>
</evidence>
<evidence type="ECO:0000313" key="17">
    <source>
        <dbReference type="Proteomes" id="UP000186104"/>
    </source>
</evidence>
<dbReference type="Pfam" id="PF02912">
    <property type="entry name" value="Phe_tRNA-synt_N"/>
    <property type="match status" value="1"/>
</dbReference>
<evidence type="ECO:0000256" key="1">
    <source>
        <dbReference type="ARBA" id="ARBA00004496"/>
    </source>
</evidence>
<reference evidence="16 17" key="1">
    <citation type="submission" date="2016-06" db="EMBL/GenBank/DDBJ databases">
        <title>Complete genome sequence of a saline-alkali tolerant type strain Dietzia timorensis ID05-A0528T.</title>
        <authorList>
            <person name="Wu X."/>
        </authorList>
    </citation>
    <scope>NUCLEOTIDE SEQUENCE [LARGE SCALE GENOMIC DNA]</scope>
    <source>
        <strain evidence="16 17">ID05-A0528</strain>
    </source>
</reference>
<dbReference type="Pfam" id="PF01409">
    <property type="entry name" value="tRNA-synt_2d"/>
    <property type="match status" value="1"/>
</dbReference>
<dbReference type="FunFam" id="3.30.930.10:FF:000003">
    <property type="entry name" value="Phenylalanine--tRNA ligase alpha subunit"/>
    <property type="match status" value="1"/>
</dbReference>
<comment type="subcellular location">
    <subcellularLocation>
        <location evidence="1 13">Cytoplasm</location>
    </subcellularLocation>
</comment>
<keyword evidence="6 13" id="KW-0479">Metal-binding</keyword>
<dbReference type="GO" id="GO:0004826">
    <property type="term" value="F:phenylalanine-tRNA ligase activity"/>
    <property type="evidence" value="ECO:0007669"/>
    <property type="project" value="UniProtKB-UniRule"/>
</dbReference>
<proteinExistence type="inferred from homology"/>
<dbReference type="Proteomes" id="UP000186104">
    <property type="component" value="Chromosome"/>
</dbReference>
<evidence type="ECO:0000256" key="13">
    <source>
        <dbReference type="HAMAP-Rule" id="MF_00281"/>
    </source>
</evidence>
<sequence length="367" mass="39869">MAKSARAGNVEREWTTVAGDRAPENIEVSEDSLNAHAEAAAAAFAAAGDLEELAAAKSAHLGDKSPIALSRRSLGSLPKEEKAAAGKAVNAARGRAQQAFDERNETLLAERDAAVLVAETLDLTVPSARAPRGAQHPVTIISEQVADVFVAMGWEIAEGPEVESEYYNFDALNFLPDHPARTLQDTFHVAPEDSRQVLRTHTSPVQIRTMLHHEPPIYVACPGRVFRTDEIDSTHTPVFNQVEGLAVDKGLTLAHLRGTLDHLARAMFGPDSRTRMRPNYFPFTEPSAEVDVWFPNKKGGAGWVEWGGCGMVNPNVLTACGVDPEIYSGFAFGMGLERTLQFRNGISDMRDIIEGDVRFSLPFGVRA</sequence>
<dbReference type="GO" id="GO:0000287">
    <property type="term" value="F:magnesium ion binding"/>
    <property type="evidence" value="ECO:0007669"/>
    <property type="project" value="UniProtKB-UniRule"/>
</dbReference>
<dbReference type="NCBIfam" id="TIGR00468">
    <property type="entry name" value="pheS"/>
    <property type="match status" value="1"/>
</dbReference>
<keyword evidence="4 13" id="KW-0963">Cytoplasm</keyword>
<evidence type="ECO:0000256" key="11">
    <source>
        <dbReference type="ARBA" id="ARBA00023146"/>
    </source>
</evidence>
<feature type="region of interest" description="Disordered" evidence="14">
    <location>
        <begin position="1"/>
        <end position="23"/>
    </location>
</feature>
<dbReference type="InterPro" id="IPR002319">
    <property type="entry name" value="Phenylalanyl-tRNA_Synthase"/>
</dbReference>
<feature type="binding site" evidence="13">
    <location>
        <position position="285"/>
    </location>
    <ligand>
        <name>Mg(2+)</name>
        <dbReference type="ChEBI" id="CHEBI:18420"/>
        <note>shared with beta subunit</note>
    </ligand>
</feature>
<dbReference type="InterPro" id="IPR004529">
    <property type="entry name" value="Phe-tRNA-synth_IIc_asu"/>
</dbReference>
<keyword evidence="11 13" id="KW-0030">Aminoacyl-tRNA synthetase</keyword>
<dbReference type="GO" id="GO:0005524">
    <property type="term" value="F:ATP binding"/>
    <property type="evidence" value="ECO:0007669"/>
    <property type="project" value="UniProtKB-UniRule"/>
</dbReference>
<dbReference type="GO" id="GO:0000049">
    <property type="term" value="F:tRNA binding"/>
    <property type="evidence" value="ECO:0007669"/>
    <property type="project" value="InterPro"/>
</dbReference>
<keyword evidence="8 13" id="KW-0067">ATP-binding</keyword>
<dbReference type="InterPro" id="IPR010978">
    <property type="entry name" value="tRNA-bd_arm"/>
</dbReference>
<evidence type="ECO:0000256" key="9">
    <source>
        <dbReference type="ARBA" id="ARBA00022842"/>
    </source>
</evidence>
<feature type="domain" description="Aminoacyl-transfer RNA synthetases class-II family profile" evidence="15">
    <location>
        <begin position="141"/>
        <end position="362"/>
    </location>
</feature>
<dbReference type="InterPro" id="IPR022911">
    <property type="entry name" value="Phe_tRNA_ligase_alpha1_bac"/>
</dbReference>
<keyword evidence="7 13" id="KW-0547">Nucleotide-binding</keyword>
<keyword evidence="10 13" id="KW-0648">Protein biosynthesis</keyword>
<evidence type="ECO:0000256" key="10">
    <source>
        <dbReference type="ARBA" id="ARBA00022917"/>
    </source>
</evidence>
<evidence type="ECO:0000256" key="5">
    <source>
        <dbReference type="ARBA" id="ARBA00022598"/>
    </source>
</evidence>
<dbReference type="GO" id="GO:0006432">
    <property type="term" value="P:phenylalanyl-tRNA aminoacylation"/>
    <property type="evidence" value="ECO:0007669"/>
    <property type="project" value="UniProtKB-UniRule"/>
</dbReference>
<dbReference type="EC" id="6.1.1.20" evidence="13"/>
<evidence type="ECO:0000256" key="14">
    <source>
        <dbReference type="SAM" id="MobiDB-lite"/>
    </source>
</evidence>
<evidence type="ECO:0000256" key="12">
    <source>
        <dbReference type="ARBA" id="ARBA00049255"/>
    </source>
</evidence>
<keyword evidence="17" id="KW-1185">Reference proteome</keyword>
<dbReference type="STRING" id="499555.BJL86_1475"/>
<dbReference type="AlphaFoldDB" id="A0A173LIW9"/>
<dbReference type="InterPro" id="IPR045864">
    <property type="entry name" value="aa-tRNA-synth_II/BPL/LPL"/>
</dbReference>
<evidence type="ECO:0000259" key="15">
    <source>
        <dbReference type="PROSITE" id="PS50862"/>
    </source>
</evidence>
<dbReference type="GO" id="GO:0005737">
    <property type="term" value="C:cytoplasm"/>
    <property type="evidence" value="ECO:0007669"/>
    <property type="project" value="UniProtKB-SubCell"/>
</dbReference>
<dbReference type="PANTHER" id="PTHR11538">
    <property type="entry name" value="PHENYLALANYL-TRNA SYNTHETASE"/>
    <property type="match status" value="1"/>
</dbReference>
<protein>
    <recommendedName>
        <fullName evidence="13">Phenylalanine--tRNA ligase alpha subunit</fullName>
        <ecNumber evidence="13">6.1.1.20</ecNumber>
    </recommendedName>
    <alternativeName>
        <fullName evidence="13">Phenylalanyl-tRNA synthetase alpha subunit</fullName>
        <shortName evidence="13">PheRS</shortName>
    </alternativeName>
</protein>
<evidence type="ECO:0000256" key="8">
    <source>
        <dbReference type="ARBA" id="ARBA00022840"/>
    </source>
</evidence>
<evidence type="ECO:0000313" key="16">
    <source>
        <dbReference type="EMBL" id="ANI92256.1"/>
    </source>
</evidence>
<keyword evidence="9 13" id="KW-0460">Magnesium</keyword>
<keyword evidence="5 13" id="KW-0436">Ligase</keyword>
<evidence type="ECO:0000256" key="7">
    <source>
        <dbReference type="ARBA" id="ARBA00022741"/>
    </source>
</evidence>
<evidence type="ECO:0000256" key="2">
    <source>
        <dbReference type="ARBA" id="ARBA00010207"/>
    </source>
</evidence>
<dbReference type="OrthoDB" id="9800719at2"/>
<organism evidence="16 17">
    <name type="scientific">Dietzia timorensis</name>
    <dbReference type="NCBI Taxonomy" id="499555"/>
    <lineage>
        <taxon>Bacteria</taxon>
        <taxon>Bacillati</taxon>
        <taxon>Actinomycetota</taxon>
        <taxon>Actinomycetes</taxon>
        <taxon>Mycobacteriales</taxon>
        <taxon>Dietziaceae</taxon>
        <taxon>Dietzia</taxon>
    </lineage>
</organism>
<gene>
    <name evidence="13" type="primary">pheS</name>
    <name evidence="16" type="ORF">BJL86_1475</name>
</gene>
<dbReference type="SUPFAM" id="SSF55681">
    <property type="entry name" value="Class II aaRS and biotin synthetases"/>
    <property type="match status" value="1"/>
</dbReference>
<dbReference type="SUPFAM" id="SSF46589">
    <property type="entry name" value="tRNA-binding arm"/>
    <property type="match status" value="1"/>
</dbReference>
<dbReference type="EMBL" id="CP015961">
    <property type="protein sequence ID" value="ANI92256.1"/>
    <property type="molecule type" value="Genomic_DNA"/>
</dbReference>
<name>A0A173LIW9_9ACTN</name>
<dbReference type="InterPro" id="IPR006195">
    <property type="entry name" value="aa-tRNA-synth_II"/>
</dbReference>
<dbReference type="KEGG" id="dtm:BJL86_1475"/>
<dbReference type="PROSITE" id="PS50862">
    <property type="entry name" value="AA_TRNA_LIGASE_II"/>
    <property type="match status" value="1"/>
</dbReference>
<dbReference type="Gene3D" id="3.30.930.10">
    <property type="entry name" value="Bira Bifunctional Protein, Domain 2"/>
    <property type="match status" value="1"/>
</dbReference>